<feature type="compositionally biased region" description="Basic and acidic residues" evidence="5">
    <location>
        <begin position="218"/>
        <end position="228"/>
    </location>
</feature>
<evidence type="ECO:0000259" key="6">
    <source>
        <dbReference type="PROSITE" id="PS50118"/>
    </source>
</evidence>
<dbReference type="SMART" id="SM00398">
    <property type="entry name" value="HMG"/>
    <property type="match status" value="1"/>
</dbReference>
<feature type="DNA-binding region" description="HMG box" evidence="4">
    <location>
        <begin position="162"/>
        <end position="230"/>
    </location>
</feature>
<reference evidence="7" key="2">
    <citation type="submission" date="2023-06" db="EMBL/GenBank/DDBJ databases">
        <authorList>
            <consortium name="Lawrence Berkeley National Laboratory"/>
            <person name="Haridas S."/>
            <person name="Hensen N."/>
            <person name="Bonometti L."/>
            <person name="Westerberg I."/>
            <person name="Brannstrom I.O."/>
            <person name="Guillou S."/>
            <person name="Cros-Aarteil S."/>
            <person name="Calhoun S."/>
            <person name="Kuo A."/>
            <person name="Mondo S."/>
            <person name="Pangilinan J."/>
            <person name="Riley R."/>
            <person name="Labutti K."/>
            <person name="Andreopoulos B."/>
            <person name="Lipzen A."/>
            <person name="Chen C."/>
            <person name="Yanf M."/>
            <person name="Daum C."/>
            <person name="Ng V."/>
            <person name="Clum A."/>
            <person name="Steindorff A."/>
            <person name="Ohm R."/>
            <person name="Martin F."/>
            <person name="Silar P."/>
            <person name="Natvig D."/>
            <person name="Lalanne C."/>
            <person name="Gautier V."/>
            <person name="Ament-Velasquez S.L."/>
            <person name="Kruys A."/>
            <person name="Hutchinson M.I."/>
            <person name="Powell A.J."/>
            <person name="Barry K."/>
            <person name="Miller A.N."/>
            <person name="Grigoriev I.V."/>
            <person name="Debuchy R."/>
            <person name="Gladieux P."/>
            <person name="Thoren M.H."/>
            <person name="Johannesson H."/>
        </authorList>
    </citation>
    <scope>NUCLEOTIDE SEQUENCE</scope>
    <source>
        <strain evidence="7">CBS 118394</strain>
    </source>
</reference>
<feature type="compositionally biased region" description="Polar residues" evidence="5">
    <location>
        <begin position="85"/>
        <end position="95"/>
    </location>
</feature>
<dbReference type="EMBL" id="JAUEDM010000006">
    <property type="protein sequence ID" value="KAK3314738.1"/>
    <property type="molecule type" value="Genomic_DNA"/>
</dbReference>
<feature type="compositionally biased region" description="Polar residues" evidence="5">
    <location>
        <begin position="246"/>
        <end position="256"/>
    </location>
</feature>
<dbReference type="PANTHER" id="PTHR10270:SF161">
    <property type="entry name" value="SEX-DETERMINING REGION Y PROTEIN"/>
    <property type="match status" value="1"/>
</dbReference>
<dbReference type="InterPro" id="IPR036910">
    <property type="entry name" value="HMG_box_dom_sf"/>
</dbReference>
<feature type="region of interest" description="Disordered" evidence="5">
    <location>
        <begin position="584"/>
        <end position="611"/>
    </location>
</feature>
<feature type="region of interest" description="Disordered" evidence="5">
    <location>
        <begin position="1"/>
        <end position="146"/>
    </location>
</feature>
<feature type="compositionally biased region" description="Low complexity" evidence="5">
    <location>
        <begin position="830"/>
        <end position="843"/>
    </location>
</feature>
<accession>A0AAE0HXG6</accession>
<dbReference type="GO" id="GO:0030154">
    <property type="term" value="P:cell differentiation"/>
    <property type="evidence" value="ECO:0007669"/>
    <property type="project" value="TreeGrafter"/>
</dbReference>
<feature type="compositionally biased region" description="Gly residues" evidence="5">
    <location>
        <begin position="847"/>
        <end position="856"/>
    </location>
</feature>
<dbReference type="GO" id="GO:0001228">
    <property type="term" value="F:DNA-binding transcription activator activity, RNA polymerase II-specific"/>
    <property type="evidence" value="ECO:0007669"/>
    <property type="project" value="TreeGrafter"/>
</dbReference>
<dbReference type="FunFam" id="1.10.30.10:FF:000041">
    <property type="entry name" value="HMG box family protein"/>
    <property type="match status" value="1"/>
</dbReference>
<reference evidence="7" key="1">
    <citation type="journal article" date="2023" name="Mol. Phylogenet. Evol.">
        <title>Genome-scale phylogeny and comparative genomics of the fungal order Sordariales.</title>
        <authorList>
            <person name="Hensen N."/>
            <person name="Bonometti L."/>
            <person name="Westerberg I."/>
            <person name="Brannstrom I.O."/>
            <person name="Guillou S."/>
            <person name="Cros-Aarteil S."/>
            <person name="Calhoun S."/>
            <person name="Haridas S."/>
            <person name="Kuo A."/>
            <person name="Mondo S."/>
            <person name="Pangilinan J."/>
            <person name="Riley R."/>
            <person name="LaButti K."/>
            <person name="Andreopoulos B."/>
            <person name="Lipzen A."/>
            <person name="Chen C."/>
            <person name="Yan M."/>
            <person name="Daum C."/>
            <person name="Ng V."/>
            <person name="Clum A."/>
            <person name="Steindorff A."/>
            <person name="Ohm R.A."/>
            <person name="Martin F."/>
            <person name="Silar P."/>
            <person name="Natvig D.O."/>
            <person name="Lalanne C."/>
            <person name="Gautier V."/>
            <person name="Ament-Velasquez S.L."/>
            <person name="Kruys A."/>
            <person name="Hutchinson M.I."/>
            <person name="Powell A.J."/>
            <person name="Barry K."/>
            <person name="Miller A.N."/>
            <person name="Grigoriev I.V."/>
            <person name="Debuchy R."/>
            <person name="Gladieux P."/>
            <person name="Hiltunen Thoren M."/>
            <person name="Johannesson H."/>
        </authorList>
    </citation>
    <scope>NUCLEOTIDE SEQUENCE</scope>
    <source>
        <strain evidence="7">CBS 118394</strain>
    </source>
</reference>
<protein>
    <recommendedName>
        <fullName evidence="6">HMG box domain-containing protein</fullName>
    </recommendedName>
</protein>
<proteinExistence type="predicted"/>
<feature type="region of interest" description="Disordered" evidence="5">
    <location>
        <begin position="830"/>
        <end position="862"/>
    </location>
</feature>
<evidence type="ECO:0000256" key="3">
    <source>
        <dbReference type="ARBA" id="ARBA00023163"/>
    </source>
</evidence>
<feature type="domain" description="HMG box" evidence="6">
    <location>
        <begin position="162"/>
        <end position="230"/>
    </location>
</feature>
<feature type="compositionally biased region" description="Polar residues" evidence="5">
    <location>
        <begin position="331"/>
        <end position="347"/>
    </location>
</feature>
<name>A0AAE0HXG6_9PEZI</name>
<keyword evidence="4" id="KW-0539">Nucleus</keyword>
<feature type="compositionally biased region" description="Polar residues" evidence="5">
    <location>
        <begin position="418"/>
        <end position="427"/>
    </location>
</feature>
<dbReference type="PROSITE" id="PS50118">
    <property type="entry name" value="HMG_BOX_2"/>
    <property type="match status" value="1"/>
</dbReference>
<feature type="region of interest" description="Disordered" evidence="5">
    <location>
        <begin position="218"/>
        <end position="265"/>
    </location>
</feature>
<dbReference type="GO" id="GO:0000978">
    <property type="term" value="F:RNA polymerase II cis-regulatory region sequence-specific DNA binding"/>
    <property type="evidence" value="ECO:0007669"/>
    <property type="project" value="TreeGrafter"/>
</dbReference>
<sequence>MSGKQLHQQHAKQNSGSGSATEPPPTKLMKINTTTSSSFTPTRATAAVPTTRSRSASVPVSISTAAAAITAPAPASAPRPSTRVDTTTTNSPRIGSSSSSSGPLTRKRAATSINTEEANHPRIDRLTLNTPNTPSSPFGGGGGPGGGSGRDLVCLCTPAPKIPRPRNSFILYRQHHQAAVVAANPGVSNPQISKIIGDQWKSEPPEVLEQWKRLSEEEKLKHQREHPGYKYQPNRKGGGGKGSGGETPTSNPQTPLSGAFPAGGFGGDPGRCPKCHGRYIAAPRTPSTPLASTAAAARLPGGTPGMAPPPPQTPGKQQGGNGGAGAGYGHSSRQPSGLSSYQQQNQYGAVDSRNIRSWPPHCYQQPYGSNLYEIREDYESSTPVAASPSEAKRRRYNSDYQHSNQFRDALPSPPIGYHQQQTVQQRYSRGVQHLSSGGRDSALATSGFGLPTRGGGTGGDTPYAGPSPMMTRPSPNMGPPPPPGPRASANTTAAAAEYHHPVSFSCPSEFDESLRLPPLQTHLPLAGGPSQAVVVGGRGGSSSTSPIDLTTATSTNPMMTSSGGLNISYGSTTALTPTTQQTTVTAISRPTQQQYPQTAAQGSSNSVGGGSATSAAAAVAKSSLEAMIMSIPYINKIRVLERISPPLPPAPGSVSGTITAGSSDHTRGPVIAIEGPNPRLMRQVAGAVEKALAALGECEVRTWSPSSSFLPSSSSWNFGDSTNTATASSSAIGGDDVAMIDVSSGGGRTPTAAAAVGGASRAASISSSAGGNGREHAFGAYLQQMMEWHVKSAEMVRFVTGQQQQQCGPGAPASARMSISGNSTTASLTTLASSTSSLSSASAQEGNGKGTGGNGGDDAVPPGGRRLLPVALLPAGYSLMLSDRFACSVPITDAYAPVDHWQWMATLWRGIVGPDLVVYVRDEATEDDESETGVAGARQQLQSVEFKGPGLMVVGLSEAAGGLLEKTERRLGFEVMEWVRGGQFTRGGGERSA</sequence>
<organism evidence="7 8">
    <name type="scientific">Apodospora peruviana</name>
    <dbReference type="NCBI Taxonomy" id="516989"/>
    <lineage>
        <taxon>Eukaryota</taxon>
        <taxon>Fungi</taxon>
        <taxon>Dikarya</taxon>
        <taxon>Ascomycota</taxon>
        <taxon>Pezizomycotina</taxon>
        <taxon>Sordariomycetes</taxon>
        <taxon>Sordariomycetidae</taxon>
        <taxon>Sordariales</taxon>
        <taxon>Lasiosphaeriaceae</taxon>
        <taxon>Apodospora</taxon>
    </lineage>
</organism>
<feature type="compositionally biased region" description="Pro residues" evidence="5">
    <location>
        <begin position="476"/>
        <end position="485"/>
    </location>
</feature>
<keyword evidence="1" id="KW-0805">Transcription regulation</keyword>
<dbReference type="GO" id="GO:0005634">
    <property type="term" value="C:nucleus"/>
    <property type="evidence" value="ECO:0007669"/>
    <property type="project" value="UniProtKB-UniRule"/>
</dbReference>
<dbReference type="InterPro" id="IPR009071">
    <property type="entry name" value="HMG_box_dom"/>
</dbReference>
<feature type="region of interest" description="Disordered" evidence="5">
    <location>
        <begin position="283"/>
        <end position="361"/>
    </location>
</feature>
<keyword evidence="2 4" id="KW-0238">DNA-binding</keyword>
<dbReference type="Pfam" id="PF00505">
    <property type="entry name" value="HMG_box"/>
    <property type="match status" value="1"/>
</dbReference>
<feature type="compositionally biased region" description="Low complexity" evidence="5">
    <location>
        <begin position="283"/>
        <end position="301"/>
    </location>
</feature>
<dbReference type="Gene3D" id="1.10.30.10">
    <property type="entry name" value="High mobility group box domain"/>
    <property type="match status" value="1"/>
</dbReference>
<evidence type="ECO:0000256" key="2">
    <source>
        <dbReference type="ARBA" id="ARBA00023125"/>
    </source>
</evidence>
<dbReference type="GO" id="GO:0000122">
    <property type="term" value="P:negative regulation of transcription by RNA polymerase II"/>
    <property type="evidence" value="ECO:0007669"/>
    <property type="project" value="TreeGrafter"/>
</dbReference>
<feature type="compositionally biased region" description="Gly residues" evidence="5">
    <location>
        <begin position="317"/>
        <end position="328"/>
    </location>
</feature>
<feature type="compositionally biased region" description="Low complexity" evidence="5">
    <location>
        <begin position="460"/>
        <end position="475"/>
    </location>
</feature>
<evidence type="ECO:0000256" key="5">
    <source>
        <dbReference type="SAM" id="MobiDB-lite"/>
    </source>
</evidence>
<evidence type="ECO:0000256" key="1">
    <source>
        <dbReference type="ARBA" id="ARBA00023015"/>
    </source>
</evidence>
<dbReference type="InterPro" id="IPR050140">
    <property type="entry name" value="SRY-related_HMG-box_TF-like"/>
</dbReference>
<feature type="compositionally biased region" description="Polar residues" evidence="5">
    <location>
        <begin position="1"/>
        <end position="20"/>
    </location>
</feature>
<keyword evidence="3" id="KW-0804">Transcription</keyword>
<dbReference type="PANTHER" id="PTHR10270">
    <property type="entry name" value="SOX TRANSCRIPTION FACTOR"/>
    <property type="match status" value="1"/>
</dbReference>
<gene>
    <name evidence="7" type="ORF">B0H66DRAFT_605667</name>
</gene>
<feature type="region of interest" description="Disordered" evidence="5">
    <location>
        <begin position="404"/>
        <end position="493"/>
    </location>
</feature>
<comment type="caution">
    <text evidence="7">The sequence shown here is derived from an EMBL/GenBank/DDBJ whole genome shotgun (WGS) entry which is preliminary data.</text>
</comment>
<evidence type="ECO:0000313" key="8">
    <source>
        <dbReference type="Proteomes" id="UP001283341"/>
    </source>
</evidence>
<dbReference type="Proteomes" id="UP001283341">
    <property type="component" value="Unassembled WGS sequence"/>
</dbReference>
<feature type="compositionally biased region" description="Low complexity" evidence="5">
    <location>
        <begin position="40"/>
        <end position="84"/>
    </location>
</feature>
<feature type="compositionally biased region" description="Gly residues" evidence="5">
    <location>
        <begin position="236"/>
        <end position="245"/>
    </location>
</feature>
<dbReference type="SUPFAM" id="SSF47095">
    <property type="entry name" value="HMG-box"/>
    <property type="match status" value="1"/>
</dbReference>
<dbReference type="CDD" id="cd01389">
    <property type="entry name" value="HMG-box_ROX1-like"/>
    <property type="match status" value="1"/>
</dbReference>
<evidence type="ECO:0000256" key="4">
    <source>
        <dbReference type="PROSITE-ProRule" id="PRU00267"/>
    </source>
</evidence>
<keyword evidence="8" id="KW-1185">Reference proteome</keyword>
<evidence type="ECO:0000313" key="7">
    <source>
        <dbReference type="EMBL" id="KAK3314738.1"/>
    </source>
</evidence>
<dbReference type="AlphaFoldDB" id="A0AAE0HXG6"/>